<dbReference type="AlphaFoldDB" id="A0A8S1LWX9"/>
<evidence type="ECO:0000313" key="7">
    <source>
        <dbReference type="EMBL" id="CAD8070455.1"/>
    </source>
</evidence>
<feature type="domain" description="Protein kinase" evidence="6">
    <location>
        <begin position="9"/>
        <end position="273"/>
    </location>
</feature>
<reference evidence="7" key="1">
    <citation type="submission" date="2021-01" db="EMBL/GenBank/DDBJ databases">
        <authorList>
            <consortium name="Genoscope - CEA"/>
            <person name="William W."/>
        </authorList>
    </citation>
    <scope>NUCLEOTIDE SEQUENCE</scope>
</reference>
<gene>
    <name evidence="7" type="ORF">PPRIM_AZ9-3.1.T0450256</name>
</gene>
<keyword evidence="2 5" id="KW-0547">Nucleotide-binding</keyword>
<dbReference type="InterPro" id="IPR000719">
    <property type="entry name" value="Prot_kinase_dom"/>
</dbReference>
<evidence type="ECO:0000256" key="5">
    <source>
        <dbReference type="PROSITE-ProRule" id="PRU10141"/>
    </source>
</evidence>
<evidence type="ECO:0000256" key="3">
    <source>
        <dbReference type="ARBA" id="ARBA00022777"/>
    </source>
</evidence>
<evidence type="ECO:0000313" key="8">
    <source>
        <dbReference type="Proteomes" id="UP000688137"/>
    </source>
</evidence>
<keyword evidence="3" id="KW-0418">Kinase</keyword>
<dbReference type="GO" id="GO:0005776">
    <property type="term" value="C:autophagosome"/>
    <property type="evidence" value="ECO:0007669"/>
    <property type="project" value="TreeGrafter"/>
</dbReference>
<dbReference type="PANTHER" id="PTHR24348:SF22">
    <property type="entry name" value="NON-SPECIFIC SERINE_THREONINE PROTEIN KINASE"/>
    <property type="match status" value="1"/>
</dbReference>
<keyword evidence="4 5" id="KW-0067">ATP-binding</keyword>
<dbReference type="SMART" id="SM00220">
    <property type="entry name" value="S_TKc"/>
    <property type="match status" value="1"/>
</dbReference>
<protein>
    <recommendedName>
        <fullName evidence="6">Protein kinase domain-containing protein</fullName>
    </recommendedName>
</protein>
<sequence>MKRFDLFYEFSNQQLGQGVFGQVYLAKKKTTQEQVAVKILPKNNQLTMSEIEILNELVKHSHPAIVRIIDVYDQGTQVYVVQEFCNSGTLFDFMKKKPQYLGEEHCIEILEQVAQGLDYLHKINIVHRDIKPENILRTTYNGQIYYKISDFGLSCIGDVKLTSKFGTAYYVAPEIIDGRAELYGYDKSVDIWALGLMFDELLHGTPFYDGLTEDEVFIKIRNEPYYPRKHEYSGNRLPPRKQIVANILMGMINKESNQRKSLSWTLDLIRQYKQNVTNNSISILNQVSFSQPPISPLLINDLDVIQDRKSIYQQKCLQHNQPAIYRMPIKDQDNDVSRIVSACSKCLRSIGVYELDNLQKKVDEALRTLTMENFDQFFTQSYIKQELKEMRAEYFLNYSYFSIRDDQLQQKYDAILMDQQKKAKIEYTTKIKQLVNFRDKNYTSDEQWLIYVAEKLTDSTENEFVLYIKEDLAQFSEHGVEDCRQLILNHLKEASDQLSSLI</sequence>
<comment type="caution">
    <text evidence="7">The sequence shown here is derived from an EMBL/GenBank/DDBJ whole genome shotgun (WGS) entry which is preliminary data.</text>
</comment>
<dbReference type="GO" id="GO:0010506">
    <property type="term" value="P:regulation of autophagy"/>
    <property type="evidence" value="ECO:0007669"/>
    <property type="project" value="InterPro"/>
</dbReference>
<dbReference type="GO" id="GO:0005829">
    <property type="term" value="C:cytosol"/>
    <property type="evidence" value="ECO:0007669"/>
    <property type="project" value="TreeGrafter"/>
</dbReference>
<evidence type="ECO:0000256" key="4">
    <source>
        <dbReference type="ARBA" id="ARBA00022840"/>
    </source>
</evidence>
<dbReference type="Proteomes" id="UP000688137">
    <property type="component" value="Unassembled WGS sequence"/>
</dbReference>
<dbReference type="FunFam" id="1.10.510.10:FF:001341">
    <property type="entry name" value="Uncharacterized protein"/>
    <property type="match status" value="1"/>
</dbReference>
<dbReference type="PROSITE" id="PS50011">
    <property type="entry name" value="PROTEIN_KINASE_DOM"/>
    <property type="match status" value="1"/>
</dbReference>
<organism evidence="7 8">
    <name type="scientific">Paramecium primaurelia</name>
    <dbReference type="NCBI Taxonomy" id="5886"/>
    <lineage>
        <taxon>Eukaryota</taxon>
        <taxon>Sar</taxon>
        <taxon>Alveolata</taxon>
        <taxon>Ciliophora</taxon>
        <taxon>Intramacronucleata</taxon>
        <taxon>Oligohymenophorea</taxon>
        <taxon>Peniculida</taxon>
        <taxon>Parameciidae</taxon>
        <taxon>Paramecium</taxon>
    </lineage>
</organism>
<name>A0A8S1LWX9_PARPR</name>
<evidence type="ECO:0000256" key="2">
    <source>
        <dbReference type="ARBA" id="ARBA00022741"/>
    </source>
</evidence>
<dbReference type="EMBL" id="CAJJDM010000045">
    <property type="protein sequence ID" value="CAD8070455.1"/>
    <property type="molecule type" value="Genomic_DNA"/>
</dbReference>
<keyword evidence="8" id="KW-1185">Reference proteome</keyword>
<dbReference type="Pfam" id="PF00069">
    <property type="entry name" value="Pkinase"/>
    <property type="match status" value="1"/>
</dbReference>
<accession>A0A8S1LWX9</accession>
<dbReference type="GO" id="GO:0016020">
    <property type="term" value="C:membrane"/>
    <property type="evidence" value="ECO:0007669"/>
    <property type="project" value="TreeGrafter"/>
</dbReference>
<dbReference type="OMA" id="KPQYLGE"/>
<dbReference type="InterPro" id="IPR017441">
    <property type="entry name" value="Protein_kinase_ATP_BS"/>
</dbReference>
<proteinExistence type="predicted"/>
<dbReference type="GO" id="GO:0000407">
    <property type="term" value="C:phagophore assembly site"/>
    <property type="evidence" value="ECO:0007669"/>
    <property type="project" value="TreeGrafter"/>
</dbReference>
<dbReference type="PANTHER" id="PTHR24348">
    <property type="entry name" value="SERINE/THREONINE-PROTEIN KINASE UNC-51-RELATED"/>
    <property type="match status" value="1"/>
</dbReference>
<dbReference type="GO" id="GO:0005524">
    <property type="term" value="F:ATP binding"/>
    <property type="evidence" value="ECO:0007669"/>
    <property type="project" value="UniProtKB-UniRule"/>
</dbReference>
<evidence type="ECO:0000256" key="1">
    <source>
        <dbReference type="ARBA" id="ARBA00022679"/>
    </source>
</evidence>
<dbReference type="PROSITE" id="PS00107">
    <property type="entry name" value="PROTEIN_KINASE_ATP"/>
    <property type="match status" value="1"/>
</dbReference>
<evidence type="ECO:0000259" key="6">
    <source>
        <dbReference type="PROSITE" id="PS50011"/>
    </source>
</evidence>
<keyword evidence="1" id="KW-0808">Transferase</keyword>
<dbReference type="GO" id="GO:0004674">
    <property type="term" value="F:protein serine/threonine kinase activity"/>
    <property type="evidence" value="ECO:0007669"/>
    <property type="project" value="InterPro"/>
</dbReference>
<feature type="binding site" evidence="5">
    <location>
        <position position="38"/>
    </location>
    <ligand>
        <name>ATP</name>
        <dbReference type="ChEBI" id="CHEBI:30616"/>
    </ligand>
</feature>
<dbReference type="InterPro" id="IPR045269">
    <property type="entry name" value="Atg1-like"/>
</dbReference>
<dbReference type="GO" id="GO:0000045">
    <property type="term" value="P:autophagosome assembly"/>
    <property type="evidence" value="ECO:0007669"/>
    <property type="project" value="TreeGrafter"/>
</dbReference>